<dbReference type="PANTHER" id="PTHR11941:SF54">
    <property type="entry name" value="ENOYL-COA HYDRATASE, MITOCHONDRIAL"/>
    <property type="match status" value="1"/>
</dbReference>
<proteinExistence type="predicted"/>
<dbReference type="EC" id="4.2.1.17" evidence="1"/>
<organism evidence="1 2">
    <name type="scientific">Polynucleobacter sphagniphilus</name>
    <dbReference type="NCBI Taxonomy" id="1743169"/>
    <lineage>
        <taxon>Bacteria</taxon>
        <taxon>Pseudomonadati</taxon>
        <taxon>Pseudomonadota</taxon>
        <taxon>Betaproteobacteria</taxon>
        <taxon>Burkholderiales</taxon>
        <taxon>Burkholderiaceae</taxon>
        <taxon>Polynucleobacter</taxon>
    </lineage>
</organism>
<evidence type="ECO:0000313" key="2">
    <source>
        <dbReference type="Proteomes" id="UP001161160"/>
    </source>
</evidence>
<dbReference type="Pfam" id="PF00378">
    <property type="entry name" value="ECH_1"/>
    <property type="match status" value="1"/>
</dbReference>
<dbReference type="InterPro" id="IPR029045">
    <property type="entry name" value="ClpP/crotonase-like_dom_sf"/>
</dbReference>
<reference evidence="1" key="1">
    <citation type="submission" date="2023-04" db="EMBL/GenBank/DDBJ databases">
        <title>Genome Encyclopedia of Bacteria and Archaea VI: Functional Genomics of Type Strains.</title>
        <authorList>
            <person name="Whitman W."/>
        </authorList>
    </citation>
    <scope>NUCLEOTIDE SEQUENCE</scope>
    <source>
        <strain evidence="1">Enz.4-51</strain>
    </source>
</reference>
<dbReference type="GO" id="GO:0004300">
    <property type="term" value="F:enoyl-CoA hydratase activity"/>
    <property type="evidence" value="ECO:0007669"/>
    <property type="project" value="UniProtKB-EC"/>
</dbReference>
<dbReference type="NCBIfam" id="NF004796">
    <property type="entry name" value="PRK06144.1"/>
    <property type="match status" value="1"/>
</dbReference>
<dbReference type="PANTHER" id="PTHR11941">
    <property type="entry name" value="ENOYL-COA HYDRATASE-RELATED"/>
    <property type="match status" value="1"/>
</dbReference>
<comment type="caution">
    <text evidence="1">The sequence shown here is derived from an EMBL/GenBank/DDBJ whole genome shotgun (WGS) entry which is preliminary data.</text>
</comment>
<dbReference type="Gene3D" id="3.90.226.10">
    <property type="entry name" value="2-enoyl-CoA Hydratase, Chain A, domain 1"/>
    <property type="match status" value="1"/>
</dbReference>
<dbReference type="RefSeq" id="WP_280756523.1">
    <property type="nucleotide sequence ID" value="NZ_JARXXW010000002.1"/>
</dbReference>
<dbReference type="CDD" id="cd06558">
    <property type="entry name" value="crotonase-like"/>
    <property type="match status" value="1"/>
</dbReference>
<dbReference type="InterPro" id="IPR001753">
    <property type="entry name" value="Enoyl-CoA_hydra/iso"/>
</dbReference>
<evidence type="ECO:0000313" key="1">
    <source>
        <dbReference type="EMBL" id="MDH6503134.1"/>
    </source>
</evidence>
<keyword evidence="1" id="KW-0456">Lyase</keyword>
<dbReference type="SUPFAM" id="SSF52096">
    <property type="entry name" value="ClpP/crotonase"/>
    <property type="match status" value="1"/>
</dbReference>
<keyword evidence="2" id="KW-1185">Reference proteome</keyword>
<dbReference type="EMBL" id="JARXYA010000002">
    <property type="protein sequence ID" value="MDH6503134.1"/>
    <property type="molecule type" value="Genomic_DNA"/>
</dbReference>
<protein>
    <submittedName>
        <fullName evidence="1">Enoyl-CoA hydratase</fullName>
        <ecNumber evidence="1">4.2.1.17</ecNumber>
    </submittedName>
</protein>
<gene>
    <name evidence="1" type="ORF">M2127_000421</name>
</gene>
<dbReference type="Proteomes" id="UP001161160">
    <property type="component" value="Unassembled WGS sequence"/>
</dbReference>
<name>A0AA43M880_9BURK</name>
<accession>A0AA43M880</accession>
<dbReference type="GO" id="GO:0006635">
    <property type="term" value="P:fatty acid beta-oxidation"/>
    <property type="evidence" value="ECO:0007669"/>
    <property type="project" value="TreeGrafter"/>
</dbReference>
<sequence length="263" mass="28522">MNTTPNSTHNAPCLQLEVTGVMARITFNNPSARNALTWPMYEQLKAICDQLTKMPEIRVAILRGAGNHAFVSGSDIQQFVDLKKNVAYEEAVDHIFRAFQHLPFPTIALIEGVATGSGLLIATACDFRISTPEARFGIPVAKTLGNCLSASNLSWLSAHLGVPMIKRMLLTAELIKAPELLASGFLYQIASAEEITQAGDALAAKMTALAPLTQKSTKIVLAQLIESNLPDCAAIMRETYNSSDFKEGVKSFLEGRSAQWQGK</sequence>
<dbReference type="AlphaFoldDB" id="A0AA43M880"/>